<feature type="region of interest" description="Disordered" evidence="1">
    <location>
        <begin position="178"/>
        <end position="231"/>
    </location>
</feature>
<dbReference type="Proteomes" id="UP000254866">
    <property type="component" value="Unassembled WGS sequence"/>
</dbReference>
<name>A0A370TUW2_9HELO</name>
<organism evidence="2 3">
    <name type="scientific">Venustampulla echinocandica</name>
    <dbReference type="NCBI Taxonomy" id="2656787"/>
    <lineage>
        <taxon>Eukaryota</taxon>
        <taxon>Fungi</taxon>
        <taxon>Dikarya</taxon>
        <taxon>Ascomycota</taxon>
        <taxon>Pezizomycotina</taxon>
        <taxon>Leotiomycetes</taxon>
        <taxon>Helotiales</taxon>
        <taxon>Pleuroascaceae</taxon>
        <taxon>Venustampulla</taxon>
    </lineage>
</organism>
<dbReference type="PANTHER" id="PTHR38119:SF1">
    <property type="entry name" value="BTB DOMAIN-CONTAINING PROTEIN"/>
    <property type="match status" value="1"/>
</dbReference>
<sequence>MAPRKVSKRSNREVDEDYSEQPLEKRQFTGRSTCHSRRKSTKAKQTRSMTPAIYNTQESQPPPPIHSPSLSRHIEVIDLSQEFMSKTMTDHGSAQFRSGDVYIELQGPQKYSYTLLSRVLSRTSDWFKASLEQPTPEFNHQLAAAMTRTSGIAHRYDLSYDPDEGLWLLAKTSLTTPKELDKTEQSSNRSTRPELSLTLDGNSSPRTPPKQHRGTGDGILKYPTPSSNRKNIERGLDFNVEDPLDMKRYASEDPSIKEEEEAVETAGNYLSPKIDSSEDYPSIKVETAEDYLNMSYEQRQDTLSIINEEATDSPGISQSTKAECAEHDQNMENQGEVQIVENPLQMRCRESEITGNAKEKEELGSLPSPHSMQIEGQEDNPYARGAKEVEMIDTTPTTPPTKNRKTEGVPNTKRENLAASTTNGGNEGNIFKNEQAREDGVLDTANTDVINPHITYDEARVAFNNLFLAYYGRPPNICSTNTEVALQETELLLNISEFYGSTPILHASLNSALLQHGRSLYRAIRRDPPRWLFISYLLRCVPIFREAVIHIVGSHPHWPWTTVPKYKIPGPLLDLIDAKVEELQKLKVHVNGLLFLSSICVEGQDVMFARDSKGTSQSAYQVVHIWHDWFRSSLKHARSVGNEEHRTMDAVMYRKMARGGGAYLPSADINDMLKAQIKHPMEVGDGSEVKEDLGIMKQYAMKVIQPLVENESMLEPEREGIDYLTCTRVDGTELPWAIRQSH</sequence>
<dbReference type="OrthoDB" id="5280838at2759"/>
<keyword evidence="3" id="KW-1185">Reference proteome</keyword>
<evidence type="ECO:0000313" key="2">
    <source>
        <dbReference type="EMBL" id="RDL39299.1"/>
    </source>
</evidence>
<reference evidence="2 3" key="1">
    <citation type="journal article" date="2018" name="IMA Fungus">
        <title>IMA Genome-F 9: Draft genome sequence of Annulohypoxylon stygium, Aspergillus mulundensis, Berkeleyomyces basicola (syn. Thielaviopsis basicola), Ceratocystis smalleyi, two Cercospora beticola strains, Coleophoma cylindrospora, Fusarium fracticaudum, Phialophora cf. hyalina, and Morchella septimelata.</title>
        <authorList>
            <person name="Wingfield B.D."/>
            <person name="Bills G.F."/>
            <person name="Dong Y."/>
            <person name="Huang W."/>
            <person name="Nel W.J."/>
            <person name="Swalarsk-Parry B.S."/>
            <person name="Vaghefi N."/>
            <person name="Wilken P.M."/>
            <person name="An Z."/>
            <person name="de Beer Z.W."/>
            <person name="De Vos L."/>
            <person name="Chen L."/>
            <person name="Duong T.A."/>
            <person name="Gao Y."/>
            <person name="Hammerbacher A."/>
            <person name="Kikkert J.R."/>
            <person name="Li Y."/>
            <person name="Li H."/>
            <person name="Li K."/>
            <person name="Li Q."/>
            <person name="Liu X."/>
            <person name="Ma X."/>
            <person name="Naidoo K."/>
            <person name="Pethybridge S.J."/>
            <person name="Sun J."/>
            <person name="Steenkamp E.T."/>
            <person name="van der Nest M.A."/>
            <person name="van Wyk S."/>
            <person name="Wingfield M.J."/>
            <person name="Xiong C."/>
            <person name="Yue Q."/>
            <person name="Zhang X."/>
        </authorList>
    </citation>
    <scope>NUCLEOTIDE SEQUENCE [LARGE SCALE GENOMIC DNA]</scope>
    <source>
        <strain evidence="2 3">BP 5553</strain>
    </source>
</reference>
<comment type="caution">
    <text evidence="2">The sequence shown here is derived from an EMBL/GenBank/DDBJ whole genome shotgun (WGS) entry which is preliminary data.</text>
</comment>
<dbReference type="AlphaFoldDB" id="A0A370TUW2"/>
<dbReference type="PANTHER" id="PTHR38119">
    <property type="entry name" value="BTB DOMAIN-CONTAINING PROTEIN-RELATED"/>
    <property type="match status" value="1"/>
</dbReference>
<evidence type="ECO:0000313" key="3">
    <source>
        <dbReference type="Proteomes" id="UP000254866"/>
    </source>
</evidence>
<feature type="compositionally biased region" description="Basic residues" evidence="1">
    <location>
        <begin position="34"/>
        <end position="45"/>
    </location>
</feature>
<evidence type="ECO:0000256" key="1">
    <source>
        <dbReference type="SAM" id="MobiDB-lite"/>
    </source>
</evidence>
<gene>
    <name evidence="2" type="ORF">BP5553_03639</name>
</gene>
<protein>
    <recommendedName>
        <fullName evidence="4">BTB domain-containing protein</fullName>
    </recommendedName>
</protein>
<dbReference type="GeneID" id="43596488"/>
<dbReference type="STRING" id="2656787.A0A370TUW2"/>
<accession>A0A370TUW2</accession>
<evidence type="ECO:0008006" key="4">
    <source>
        <dbReference type="Google" id="ProtNLM"/>
    </source>
</evidence>
<proteinExistence type="predicted"/>
<feature type="compositionally biased region" description="Polar residues" evidence="1">
    <location>
        <begin position="46"/>
        <end position="59"/>
    </location>
</feature>
<feature type="region of interest" description="Disordered" evidence="1">
    <location>
        <begin position="356"/>
        <end position="377"/>
    </location>
</feature>
<dbReference type="RefSeq" id="XP_031871955.1">
    <property type="nucleotide sequence ID" value="XM_032012262.1"/>
</dbReference>
<dbReference type="EMBL" id="NPIC01000002">
    <property type="protein sequence ID" value="RDL39299.1"/>
    <property type="molecule type" value="Genomic_DNA"/>
</dbReference>
<feature type="region of interest" description="Disordered" evidence="1">
    <location>
        <begin position="1"/>
        <end position="69"/>
    </location>
</feature>